<feature type="signal peptide" evidence="8">
    <location>
        <begin position="1"/>
        <end position="22"/>
    </location>
</feature>
<protein>
    <submittedName>
        <fullName evidence="10">L,D-transpeptidase</fullName>
    </submittedName>
</protein>
<feature type="chain" id="PRO_5021441017" evidence="8">
    <location>
        <begin position="23"/>
        <end position="331"/>
    </location>
</feature>
<dbReference type="RefSeq" id="WP_135246346.1">
    <property type="nucleotide sequence ID" value="NZ_SIHO01000002.1"/>
</dbReference>
<dbReference type="PIRSF" id="PIRSF029342">
    <property type="entry name" value="UCP029342_ErfK/YbiS/YcfS/YnhG"/>
    <property type="match status" value="1"/>
</dbReference>
<proteinExistence type="inferred from homology"/>
<keyword evidence="3" id="KW-0808">Transferase</keyword>
<comment type="pathway">
    <text evidence="1 7">Cell wall biogenesis; peptidoglycan biosynthesis.</text>
</comment>
<comment type="caution">
    <text evidence="10">The sequence shown here is derived from an EMBL/GenBank/DDBJ whole genome shotgun (WGS) entry which is preliminary data.</text>
</comment>
<sequence length="331" mass="34589">MMLNRRLVVGAALLLPLSPAFGQGATVSSALDLAKAADTLKPGQWVFAPTLAPDGPIVIMVDLSRQLATVYRNGVRIGVSTVSTGKPGHETPTGVFTILQKDANHHSSLYNNAPMKYQERLTWDGVALHAGGLPGYPESHGCIHLPLEFSKELFAITTTGMTVIVAGRAGQVATYPAAGVLAPLGVGGTVETHVPLASDEAYRWTPQIMPVGPLTIVVSQSDGRVVVMRNGVEIGRARASIDPPGFGTNVLVLASDTGGRPVWQFADVPGHENAAQQPVDPNILQRVHMPAAFYSALQSQIVPGTTVLLTGAPIVSTTTGVGMSVLSATKT</sequence>
<dbReference type="EMBL" id="SIHO01000002">
    <property type="protein sequence ID" value="TFU03754.1"/>
    <property type="molecule type" value="Genomic_DNA"/>
</dbReference>
<dbReference type="AlphaFoldDB" id="A0A4Y9EQ35"/>
<accession>A0A4Y9EQ35</accession>
<dbReference type="CDD" id="cd16913">
    <property type="entry name" value="YkuD_like"/>
    <property type="match status" value="1"/>
</dbReference>
<dbReference type="GO" id="GO:0016740">
    <property type="term" value="F:transferase activity"/>
    <property type="evidence" value="ECO:0007669"/>
    <property type="project" value="UniProtKB-KW"/>
</dbReference>
<feature type="active site" description="Nucleophile" evidence="7">
    <location>
        <position position="142"/>
    </location>
</feature>
<dbReference type="GO" id="GO:0071972">
    <property type="term" value="F:peptidoglycan L,D-transpeptidase activity"/>
    <property type="evidence" value="ECO:0007669"/>
    <property type="project" value="TreeGrafter"/>
</dbReference>
<evidence type="ECO:0000256" key="5">
    <source>
        <dbReference type="ARBA" id="ARBA00022984"/>
    </source>
</evidence>
<evidence type="ECO:0000313" key="10">
    <source>
        <dbReference type="EMBL" id="TFU03754.1"/>
    </source>
</evidence>
<evidence type="ECO:0000256" key="2">
    <source>
        <dbReference type="ARBA" id="ARBA00005992"/>
    </source>
</evidence>
<dbReference type="UniPathway" id="UPA00219"/>
<gene>
    <name evidence="10" type="ORF">EUV02_11470</name>
</gene>
<dbReference type="PROSITE" id="PS52029">
    <property type="entry name" value="LD_TPASE"/>
    <property type="match status" value="1"/>
</dbReference>
<comment type="similarity">
    <text evidence="2">Belongs to the YkuD family.</text>
</comment>
<dbReference type="SUPFAM" id="SSF141523">
    <property type="entry name" value="L,D-transpeptidase catalytic domain-like"/>
    <property type="match status" value="1"/>
</dbReference>
<dbReference type="InterPro" id="IPR005490">
    <property type="entry name" value="LD_TPept_cat_dom"/>
</dbReference>
<evidence type="ECO:0000256" key="3">
    <source>
        <dbReference type="ARBA" id="ARBA00022679"/>
    </source>
</evidence>
<dbReference type="GO" id="GO:0008360">
    <property type="term" value="P:regulation of cell shape"/>
    <property type="evidence" value="ECO:0007669"/>
    <property type="project" value="UniProtKB-UniRule"/>
</dbReference>
<keyword evidence="4 7" id="KW-0133">Cell shape</keyword>
<dbReference type="InterPro" id="IPR038063">
    <property type="entry name" value="Transpep_catalytic_dom"/>
</dbReference>
<dbReference type="InterPro" id="IPR016915">
    <property type="entry name" value="UCP029342"/>
</dbReference>
<dbReference type="Gene3D" id="2.40.440.10">
    <property type="entry name" value="L,D-transpeptidase catalytic domain-like"/>
    <property type="match status" value="1"/>
</dbReference>
<dbReference type="Pfam" id="PF03734">
    <property type="entry name" value="YkuD"/>
    <property type="match status" value="1"/>
</dbReference>
<dbReference type="GO" id="GO:0071555">
    <property type="term" value="P:cell wall organization"/>
    <property type="evidence" value="ECO:0007669"/>
    <property type="project" value="UniProtKB-UniRule"/>
</dbReference>
<reference evidence="10 11" key="1">
    <citation type="submission" date="2019-02" db="EMBL/GenBank/DDBJ databases">
        <title>Polymorphobacter sp. isolated from the lake at the Tibet of China.</title>
        <authorList>
            <person name="Li A."/>
        </authorList>
    </citation>
    <scope>NUCLEOTIDE SEQUENCE [LARGE SCALE GENOMIC DNA]</scope>
    <source>
        <strain evidence="10 11">DJ1R-1</strain>
    </source>
</reference>
<keyword evidence="5 7" id="KW-0573">Peptidoglycan synthesis</keyword>
<dbReference type="PANTHER" id="PTHR30582">
    <property type="entry name" value="L,D-TRANSPEPTIDASE"/>
    <property type="match status" value="1"/>
</dbReference>
<evidence type="ECO:0000256" key="4">
    <source>
        <dbReference type="ARBA" id="ARBA00022960"/>
    </source>
</evidence>
<organism evidence="10 11">
    <name type="scientific">Glacieibacterium arshaanense</name>
    <dbReference type="NCBI Taxonomy" id="2511025"/>
    <lineage>
        <taxon>Bacteria</taxon>
        <taxon>Pseudomonadati</taxon>
        <taxon>Pseudomonadota</taxon>
        <taxon>Alphaproteobacteria</taxon>
        <taxon>Sphingomonadales</taxon>
        <taxon>Sphingosinicellaceae</taxon>
        <taxon>Glacieibacterium</taxon>
    </lineage>
</organism>
<evidence type="ECO:0000256" key="7">
    <source>
        <dbReference type="PROSITE-ProRule" id="PRU01373"/>
    </source>
</evidence>
<keyword evidence="8" id="KW-0732">Signal</keyword>
<feature type="domain" description="L,D-TPase catalytic" evidence="9">
    <location>
        <begin position="57"/>
        <end position="166"/>
    </location>
</feature>
<evidence type="ECO:0000256" key="1">
    <source>
        <dbReference type="ARBA" id="ARBA00004752"/>
    </source>
</evidence>
<dbReference type="PANTHER" id="PTHR30582:SF2">
    <property type="entry name" value="L,D-TRANSPEPTIDASE YCIB-RELATED"/>
    <property type="match status" value="1"/>
</dbReference>
<dbReference type="OrthoDB" id="463216at2"/>
<evidence type="ECO:0000256" key="8">
    <source>
        <dbReference type="SAM" id="SignalP"/>
    </source>
</evidence>
<dbReference type="GO" id="GO:0005576">
    <property type="term" value="C:extracellular region"/>
    <property type="evidence" value="ECO:0007669"/>
    <property type="project" value="TreeGrafter"/>
</dbReference>
<dbReference type="NCBIfam" id="NF004785">
    <property type="entry name" value="PRK06132.1-2"/>
    <property type="match status" value="1"/>
</dbReference>
<feature type="active site" description="Proton donor/acceptor" evidence="7">
    <location>
        <position position="129"/>
    </location>
</feature>
<name>A0A4Y9EQ35_9SPHN</name>
<keyword evidence="11" id="KW-1185">Reference proteome</keyword>
<keyword evidence="6 7" id="KW-0961">Cell wall biogenesis/degradation</keyword>
<dbReference type="Proteomes" id="UP000297737">
    <property type="component" value="Unassembled WGS sequence"/>
</dbReference>
<dbReference type="GO" id="GO:0018104">
    <property type="term" value="P:peptidoglycan-protein cross-linking"/>
    <property type="evidence" value="ECO:0007669"/>
    <property type="project" value="TreeGrafter"/>
</dbReference>
<evidence type="ECO:0000256" key="6">
    <source>
        <dbReference type="ARBA" id="ARBA00023316"/>
    </source>
</evidence>
<dbReference type="InterPro" id="IPR050979">
    <property type="entry name" value="LD-transpeptidase"/>
</dbReference>
<evidence type="ECO:0000313" key="11">
    <source>
        <dbReference type="Proteomes" id="UP000297737"/>
    </source>
</evidence>
<evidence type="ECO:0000259" key="9">
    <source>
        <dbReference type="PROSITE" id="PS52029"/>
    </source>
</evidence>